<organism evidence="10 11">
    <name type="scientific">Rhodopirellula halodulae</name>
    <dbReference type="NCBI Taxonomy" id="2894198"/>
    <lineage>
        <taxon>Bacteria</taxon>
        <taxon>Pseudomonadati</taxon>
        <taxon>Planctomycetota</taxon>
        <taxon>Planctomycetia</taxon>
        <taxon>Pirellulales</taxon>
        <taxon>Pirellulaceae</taxon>
        <taxon>Rhodopirellula</taxon>
    </lineage>
</organism>
<dbReference type="PANTHER" id="PTHR43289:SF30">
    <property type="entry name" value="NON-SPECIFIC SERINE_THREONINE PROTEIN KINASE"/>
    <property type="match status" value="1"/>
</dbReference>
<reference evidence="10" key="1">
    <citation type="submission" date="2021-11" db="EMBL/GenBank/DDBJ databases">
        <title>Genome sequence.</title>
        <authorList>
            <person name="Sun Q."/>
        </authorList>
    </citation>
    <scope>NUCLEOTIDE SEQUENCE</scope>
    <source>
        <strain evidence="10">JC740</strain>
    </source>
</reference>
<dbReference type="Gene3D" id="3.30.200.20">
    <property type="entry name" value="Phosphorylase Kinase, domain 1"/>
    <property type="match status" value="1"/>
</dbReference>
<feature type="modified residue" description="4-aspartylphosphate" evidence="5">
    <location>
        <position position="52"/>
    </location>
</feature>
<feature type="compositionally biased region" description="Basic and acidic residues" evidence="7">
    <location>
        <begin position="401"/>
        <end position="411"/>
    </location>
</feature>
<protein>
    <submittedName>
        <fullName evidence="10">Protein kinase</fullName>
    </submittedName>
</protein>
<evidence type="ECO:0000256" key="1">
    <source>
        <dbReference type="ARBA" id="ARBA00022679"/>
    </source>
</evidence>
<keyword evidence="5" id="KW-0597">Phosphoprotein</keyword>
<keyword evidence="2 6" id="KW-0547">Nucleotide-binding</keyword>
<evidence type="ECO:0000313" key="10">
    <source>
        <dbReference type="EMBL" id="MCC9642323.1"/>
    </source>
</evidence>
<dbReference type="Proteomes" id="UP001430306">
    <property type="component" value="Unassembled WGS sequence"/>
</dbReference>
<dbReference type="RefSeq" id="WP_230273126.1">
    <property type="nucleotide sequence ID" value="NZ_JAJKFW010000020.1"/>
</dbReference>
<evidence type="ECO:0000313" key="11">
    <source>
        <dbReference type="Proteomes" id="UP001430306"/>
    </source>
</evidence>
<dbReference type="Pfam" id="PF00072">
    <property type="entry name" value="Response_reg"/>
    <property type="match status" value="1"/>
</dbReference>
<dbReference type="EMBL" id="JAJKFW010000020">
    <property type="protein sequence ID" value="MCC9642323.1"/>
    <property type="molecule type" value="Genomic_DNA"/>
</dbReference>
<feature type="binding site" evidence="6">
    <location>
        <position position="167"/>
    </location>
    <ligand>
        <name>ATP</name>
        <dbReference type="ChEBI" id="CHEBI:30616"/>
    </ligand>
</feature>
<dbReference type="InterPro" id="IPR011009">
    <property type="entry name" value="Kinase-like_dom_sf"/>
</dbReference>
<keyword evidence="1" id="KW-0808">Transferase</keyword>
<gene>
    <name evidence="10" type="ORF">LOC71_08555</name>
</gene>
<feature type="domain" description="Protein kinase" evidence="8">
    <location>
        <begin position="138"/>
        <end position="406"/>
    </location>
</feature>
<name>A0ABS8NFL3_9BACT</name>
<comment type="caution">
    <text evidence="10">The sequence shown here is derived from an EMBL/GenBank/DDBJ whole genome shotgun (WGS) entry which is preliminary data.</text>
</comment>
<evidence type="ECO:0000259" key="9">
    <source>
        <dbReference type="PROSITE" id="PS50110"/>
    </source>
</evidence>
<sequence>MKLLIADDNPVWRNLISAAVENWGYRIESASDGNEAYGYLRSEDPPRLALLDWLMPGMEGVEICRRIKQDPEHPFTYIILLTSRDRDEDMIQGLDAGADDYLTKPIVAPLLKSRLAAARRIIEAVPPMKWTKPQIEGFEIDHLIGRGAFATVWKGTHRSSGKPTAIKIIRADLATDLVFERFAREIQVMRKMDHPGIASIYASHLERDLAYYAMELVEGESLANYIASEAPRATRIIEMMAKVCDALQHAHDHGVIHRDVKPSNIMVGKDGQPKLVDFGLSKSMFRTKLPTSNSSTHDGAVLGTPLYMSPEQARGDAESVDHRSDLYAVATMLYLFLLREHPHGALSMSREETIHAIATTSPRPATEVNPKFNPQLEAILSRCLADNPDDRPQTAGQLATELREFLNERAASRSQAPRPQSLDD</sequence>
<keyword evidence="11" id="KW-1185">Reference proteome</keyword>
<dbReference type="Gene3D" id="1.10.510.10">
    <property type="entry name" value="Transferase(Phosphotransferase) domain 1"/>
    <property type="match status" value="1"/>
</dbReference>
<dbReference type="PROSITE" id="PS50110">
    <property type="entry name" value="RESPONSE_REGULATORY"/>
    <property type="match status" value="1"/>
</dbReference>
<dbReference type="PANTHER" id="PTHR43289">
    <property type="entry name" value="MITOGEN-ACTIVATED PROTEIN KINASE KINASE KINASE 20-RELATED"/>
    <property type="match status" value="1"/>
</dbReference>
<dbReference type="Gene3D" id="3.40.50.2300">
    <property type="match status" value="1"/>
</dbReference>
<feature type="domain" description="Response regulatory" evidence="9">
    <location>
        <begin position="2"/>
        <end position="119"/>
    </location>
</feature>
<dbReference type="PROSITE" id="PS00108">
    <property type="entry name" value="PROTEIN_KINASE_ST"/>
    <property type="match status" value="1"/>
</dbReference>
<dbReference type="CDD" id="cd14014">
    <property type="entry name" value="STKc_PknB_like"/>
    <property type="match status" value="1"/>
</dbReference>
<dbReference type="SMART" id="SM00448">
    <property type="entry name" value="REC"/>
    <property type="match status" value="1"/>
</dbReference>
<evidence type="ECO:0000256" key="6">
    <source>
        <dbReference type="PROSITE-ProRule" id="PRU10141"/>
    </source>
</evidence>
<evidence type="ECO:0000256" key="3">
    <source>
        <dbReference type="ARBA" id="ARBA00022777"/>
    </source>
</evidence>
<dbReference type="GO" id="GO:0016301">
    <property type="term" value="F:kinase activity"/>
    <property type="evidence" value="ECO:0007669"/>
    <property type="project" value="UniProtKB-KW"/>
</dbReference>
<accession>A0ABS8NFL3</accession>
<evidence type="ECO:0000256" key="2">
    <source>
        <dbReference type="ARBA" id="ARBA00022741"/>
    </source>
</evidence>
<dbReference type="CDD" id="cd17574">
    <property type="entry name" value="REC_OmpR"/>
    <property type="match status" value="1"/>
</dbReference>
<keyword evidence="3 10" id="KW-0418">Kinase</keyword>
<dbReference type="InterPro" id="IPR001789">
    <property type="entry name" value="Sig_transdc_resp-reg_receiver"/>
</dbReference>
<dbReference type="InterPro" id="IPR017441">
    <property type="entry name" value="Protein_kinase_ATP_BS"/>
</dbReference>
<evidence type="ECO:0000256" key="7">
    <source>
        <dbReference type="SAM" id="MobiDB-lite"/>
    </source>
</evidence>
<dbReference type="InterPro" id="IPR000719">
    <property type="entry name" value="Prot_kinase_dom"/>
</dbReference>
<keyword evidence="4 6" id="KW-0067">ATP-binding</keyword>
<proteinExistence type="predicted"/>
<evidence type="ECO:0000259" key="8">
    <source>
        <dbReference type="PROSITE" id="PS50011"/>
    </source>
</evidence>
<dbReference type="PROSITE" id="PS00107">
    <property type="entry name" value="PROTEIN_KINASE_ATP"/>
    <property type="match status" value="1"/>
</dbReference>
<dbReference type="InterPro" id="IPR008271">
    <property type="entry name" value="Ser/Thr_kinase_AS"/>
</dbReference>
<evidence type="ECO:0000256" key="4">
    <source>
        <dbReference type="ARBA" id="ARBA00022840"/>
    </source>
</evidence>
<dbReference type="PROSITE" id="PS50011">
    <property type="entry name" value="PROTEIN_KINASE_DOM"/>
    <property type="match status" value="1"/>
</dbReference>
<dbReference type="Pfam" id="PF00069">
    <property type="entry name" value="Pkinase"/>
    <property type="match status" value="1"/>
</dbReference>
<dbReference type="SUPFAM" id="SSF56112">
    <property type="entry name" value="Protein kinase-like (PK-like)"/>
    <property type="match status" value="1"/>
</dbReference>
<dbReference type="InterPro" id="IPR011006">
    <property type="entry name" value="CheY-like_superfamily"/>
</dbReference>
<dbReference type="SUPFAM" id="SSF52172">
    <property type="entry name" value="CheY-like"/>
    <property type="match status" value="1"/>
</dbReference>
<dbReference type="SMART" id="SM00220">
    <property type="entry name" value="S_TKc"/>
    <property type="match status" value="1"/>
</dbReference>
<evidence type="ECO:0000256" key="5">
    <source>
        <dbReference type="PROSITE-ProRule" id="PRU00169"/>
    </source>
</evidence>
<feature type="region of interest" description="Disordered" evidence="7">
    <location>
        <begin position="385"/>
        <end position="424"/>
    </location>
</feature>